<feature type="compositionally biased region" description="Acidic residues" evidence="1">
    <location>
        <begin position="222"/>
        <end position="232"/>
    </location>
</feature>
<reference evidence="4" key="4">
    <citation type="journal article" date="2015" name="G3 (Bethesda)">
        <title>Genome sequences of three phytopathogenic species of the Magnaporthaceae family of fungi.</title>
        <authorList>
            <person name="Okagaki L.H."/>
            <person name="Nunes C.C."/>
            <person name="Sailsbery J."/>
            <person name="Clay B."/>
            <person name="Brown D."/>
            <person name="John T."/>
            <person name="Oh Y."/>
            <person name="Young N."/>
            <person name="Fitzgerald M."/>
            <person name="Haas B.J."/>
            <person name="Zeng Q."/>
            <person name="Young S."/>
            <person name="Adiconis X."/>
            <person name="Fan L."/>
            <person name="Levin J.Z."/>
            <person name="Mitchell T.K."/>
            <person name="Okubara P.A."/>
            <person name="Farman M.L."/>
            <person name="Kohn L.M."/>
            <person name="Birren B."/>
            <person name="Ma L.-J."/>
            <person name="Dean R.A."/>
        </authorList>
    </citation>
    <scope>NUCLEOTIDE SEQUENCE</scope>
    <source>
        <strain evidence="4">ATCC 64411 / 73-15</strain>
    </source>
</reference>
<name>A0A0C4EEY4_MAGP6</name>
<evidence type="ECO:0000313" key="3">
    <source>
        <dbReference type="EMBL" id="KLU92370.1"/>
    </source>
</evidence>
<dbReference type="InterPro" id="IPR050302">
    <property type="entry name" value="Rab_GAP_TBC_domain"/>
</dbReference>
<dbReference type="EMBL" id="GL876980">
    <property type="protein sequence ID" value="KLU92370.1"/>
    <property type="molecule type" value="Genomic_DNA"/>
</dbReference>
<dbReference type="eggNOG" id="KOG2223">
    <property type="taxonomic scope" value="Eukaryota"/>
</dbReference>
<feature type="compositionally biased region" description="Polar residues" evidence="1">
    <location>
        <begin position="289"/>
        <end position="321"/>
    </location>
</feature>
<proteinExistence type="predicted"/>
<dbReference type="Pfam" id="PF00566">
    <property type="entry name" value="RabGAP-TBC"/>
    <property type="match status" value="1"/>
</dbReference>
<dbReference type="Pfam" id="PF22874">
    <property type="entry name" value="SBE2_M"/>
    <property type="match status" value="1"/>
</dbReference>
<dbReference type="VEuPathDB" id="FungiDB:MAPG_11316"/>
<dbReference type="InterPro" id="IPR035969">
    <property type="entry name" value="Rab-GAP_TBC_sf"/>
</dbReference>
<accession>A0A0C4EEY4</accession>
<dbReference type="STRING" id="644358.A0A0C4EEY4"/>
<feature type="region of interest" description="Disordered" evidence="1">
    <location>
        <begin position="21"/>
        <end position="54"/>
    </location>
</feature>
<dbReference type="FunFam" id="1.10.8.270:FF:000034">
    <property type="entry name" value="TBC (Tre-2/Bub2/Cdc16) domain family"/>
    <property type="match status" value="1"/>
</dbReference>
<dbReference type="SUPFAM" id="SSF47923">
    <property type="entry name" value="Ypt/Rab-GAP domain of gyp1p"/>
    <property type="match status" value="2"/>
</dbReference>
<dbReference type="InterPro" id="IPR000195">
    <property type="entry name" value="Rab-GAP-TBC_dom"/>
</dbReference>
<feature type="compositionally biased region" description="Basic and acidic residues" evidence="1">
    <location>
        <begin position="117"/>
        <end position="129"/>
    </location>
</feature>
<reference evidence="3" key="3">
    <citation type="submission" date="2011-03" db="EMBL/GenBank/DDBJ databases">
        <title>Annotation of Magnaporthe poae ATCC 64411.</title>
        <authorList>
            <person name="Ma L.-J."/>
            <person name="Dead R."/>
            <person name="Young S.K."/>
            <person name="Zeng Q."/>
            <person name="Gargeya S."/>
            <person name="Fitzgerald M."/>
            <person name="Haas B."/>
            <person name="Abouelleil A."/>
            <person name="Alvarado L."/>
            <person name="Arachchi H.M."/>
            <person name="Berlin A."/>
            <person name="Brown A."/>
            <person name="Chapman S.B."/>
            <person name="Chen Z."/>
            <person name="Dunbar C."/>
            <person name="Freedman E."/>
            <person name="Gearin G."/>
            <person name="Gellesch M."/>
            <person name="Goldberg J."/>
            <person name="Griggs A."/>
            <person name="Gujja S."/>
            <person name="Heiman D."/>
            <person name="Howarth C."/>
            <person name="Larson L."/>
            <person name="Lui A."/>
            <person name="MacDonald P.J.P."/>
            <person name="Mehta T."/>
            <person name="Montmayeur A."/>
            <person name="Murphy C."/>
            <person name="Neiman D."/>
            <person name="Pearson M."/>
            <person name="Priest M."/>
            <person name="Roberts A."/>
            <person name="Saif S."/>
            <person name="Shea T."/>
            <person name="Shenoy N."/>
            <person name="Sisk P."/>
            <person name="Stolte C."/>
            <person name="Sykes S."/>
            <person name="Yandava C."/>
            <person name="Wortman J."/>
            <person name="Nusbaum C."/>
            <person name="Birren B."/>
        </authorList>
    </citation>
    <scope>NUCLEOTIDE SEQUENCE</scope>
    <source>
        <strain evidence="3">ATCC 64411</strain>
    </source>
</reference>
<dbReference type="Proteomes" id="UP000011715">
    <property type="component" value="Unassembled WGS sequence"/>
</dbReference>
<protein>
    <submittedName>
        <fullName evidence="3">TBC1 domain family member 14</fullName>
    </submittedName>
</protein>
<keyword evidence="5" id="KW-1185">Reference proteome</keyword>
<dbReference type="InterPro" id="IPR053949">
    <property type="entry name" value="SBE2/SBE22_M"/>
</dbReference>
<evidence type="ECO:0000259" key="2">
    <source>
        <dbReference type="PROSITE" id="PS50086"/>
    </source>
</evidence>
<dbReference type="EMBL" id="ADBL01002786">
    <property type="status" value="NOT_ANNOTATED_CDS"/>
    <property type="molecule type" value="Genomic_DNA"/>
</dbReference>
<feature type="region of interest" description="Disordered" evidence="1">
    <location>
        <begin position="351"/>
        <end position="391"/>
    </location>
</feature>
<dbReference type="OrthoDB" id="289721at2759"/>
<dbReference type="PANTHER" id="PTHR47219">
    <property type="entry name" value="RAB GTPASE-ACTIVATING PROTEIN 1-LIKE"/>
    <property type="match status" value="1"/>
</dbReference>
<dbReference type="GO" id="GO:0005096">
    <property type="term" value="F:GTPase activator activity"/>
    <property type="evidence" value="ECO:0007669"/>
    <property type="project" value="TreeGrafter"/>
</dbReference>
<feature type="compositionally biased region" description="Polar residues" evidence="1">
    <location>
        <begin position="358"/>
        <end position="374"/>
    </location>
</feature>
<gene>
    <name evidence="3" type="ORF">MAPG_11316</name>
</gene>
<reference evidence="4" key="5">
    <citation type="submission" date="2015-06" db="UniProtKB">
        <authorList>
            <consortium name="EnsemblFungi"/>
        </authorList>
    </citation>
    <scope>IDENTIFICATION</scope>
    <source>
        <strain evidence="4">ATCC 64411</strain>
    </source>
</reference>
<dbReference type="Gene3D" id="1.10.472.80">
    <property type="entry name" value="Ypt/Rab-GAP domain of gyp1p, domain 3"/>
    <property type="match status" value="1"/>
</dbReference>
<dbReference type="EnsemblFungi" id="MAPG_11316T0">
    <property type="protein sequence ID" value="MAPG_11316T0"/>
    <property type="gene ID" value="MAPG_11316"/>
</dbReference>
<dbReference type="GO" id="GO:0031267">
    <property type="term" value="F:small GTPase binding"/>
    <property type="evidence" value="ECO:0007669"/>
    <property type="project" value="TreeGrafter"/>
</dbReference>
<feature type="compositionally biased region" description="Low complexity" evidence="1">
    <location>
        <begin position="38"/>
        <end position="54"/>
    </location>
</feature>
<reference evidence="5" key="1">
    <citation type="submission" date="2010-05" db="EMBL/GenBank/DDBJ databases">
        <title>The genome sequence of Magnaporthe poae strain ATCC 64411.</title>
        <authorList>
            <person name="Ma L.-J."/>
            <person name="Dead R."/>
            <person name="Young S."/>
            <person name="Zeng Q."/>
            <person name="Koehrsen M."/>
            <person name="Alvarado L."/>
            <person name="Berlin A."/>
            <person name="Chapman S.B."/>
            <person name="Chen Z."/>
            <person name="Freedman E."/>
            <person name="Gellesch M."/>
            <person name="Goldberg J."/>
            <person name="Griggs A."/>
            <person name="Gujja S."/>
            <person name="Heilman E.R."/>
            <person name="Heiman D."/>
            <person name="Hepburn T."/>
            <person name="Howarth C."/>
            <person name="Jen D."/>
            <person name="Larson L."/>
            <person name="Mehta T."/>
            <person name="Neiman D."/>
            <person name="Pearson M."/>
            <person name="Roberts A."/>
            <person name="Saif S."/>
            <person name="Shea T."/>
            <person name="Shenoy N."/>
            <person name="Sisk P."/>
            <person name="Stolte C."/>
            <person name="Sykes S."/>
            <person name="Walk T."/>
            <person name="White J."/>
            <person name="Yandava C."/>
            <person name="Haas B."/>
            <person name="Nusbaum C."/>
            <person name="Birren B."/>
        </authorList>
    </citation>
    <scope>NUCLEOTIDE SEQUENCE [LARGE SCALE GENOMIC DNA]</scope>
    <source>
        <strain evidence="5">ATCC 64411 / 73-15</strain>
    </source>
</reference>
<organism evidence="4 5">
    <name type="scientific">Magnaporthiopsis poae (strain ATCC 64411 / 73-15)</name>
    <name type="common">Kentucky bluegrass fungus</name>
    <name type="synonym">Magnaporthe poae</name>
    <dbReference type="NCBI Taxonomy" id="644358"/>
    <lineage>
        <taxon>Eukaryota</taxon>
        <taxon>Fungi</taxon>
        <taxon>Dikarya</taxon>
        <taxon>Ascomycota</taxon>
        <taxon>Pezizomycotina</taxon>
        <taxon>Sordariomycetes</taxon>
        <taxon>Sordariomycetidae</taxon>
        <taxon>Magnaporthales</taxon>
        <taxon>Magnaporthaceae</taxon>
        <taxon>Magnaporthiopsis</taxon>
    </lineage>
</organism>
<dbReference type="Gene3D" id="1.10.10.750">
    <property type="entry name" value="Ypt/Rab-GAP domain of gyp1p, domain 1"/>
    <property type="match status" value="1"/>
</dbReference>
<dbReference type="Gene3D" id="1.10.8.270">
    <property type="entry name" value="putative rabgap domain of human tbc1 domain family member 14 like domains"/>
    <property type="match status" value="1"/>
</dbReference>
<evidence type="ECO:0000313" key="5">
    <source>
        <dbReference type="Proteomes" id="UP000011715"/>
    </source>
</evidence>
<dbReference type="OMA" id="WSKAIGN"/>
<feature type="compositionally biased region" description="Basic and acidic residues" evidence="1">
    <location>
        <begin position="211"/>
        <end position="221"/>
    </location>
</feature>
<feature type="domain" description="Rab-GAP TBC" evidence="2">
    <location>
        <begin position="498"/>
        <end position="704"/>
    </location>
</feature>
<dbReference type="SMART" id="SM00164">
    <property type="entry name" value="TBC"/>
    <property type="match status" value="1"/>
</dbReference>
<reference evidence="3" key="2">
    <citation type="submission" date="2010-05" db="EMBL/GenBank/DDBJ databases">
        <title>The Genome Sequence of Magnaporthe poae strain ATCC 64411.</title>
        <authorList>
            <consortium name="The Broad Institute Genome Sequencing Platform"/>
            <consortium name="Broad Institute Genome Sequencing Center for Infectious Disease"/>
            <person name="Ma L.-J."/>
            <person name="Dead R."/>
            <person name="Young S."/>
            <person name="Zeng Q."/>
            <person name="Koehrsen M."/>
            <person name="Alvarado L."/>
            <person name="Berlin A."/>
            <person name="Chapman S.B."/>
            <person name="Chen Z."/>
            <person name="Freedman E."/>
            <person name="Gellesch M."/>
            <person name="Goldberg J."/>
            <person name="Griggs A."/>
            <person name="Gujja S."/>
            <person name="Heilman E.R."/>
            <person name="Heiman D."/>
            <person name="Hepburn T."/>
            <person name="Howarth C."/>
            <person name="Jen D."/>
            <person name="Larson L."/>
            <person name="Mehta T."/>
            <person name="Neiman D."/>
            <person name="Pearson M."/>
            <person name="Roberts A."/>
            <person name="Saif S."/>
            <person name="Shea T."/>
            <person name="Shenoy N."/>
            <person name="Sisk P."/>
            <person name="Stolte C."/>
            <person name="Sykes S."/>
            <person name="Walk T."/>
            <person name="White J."/>
            <person name="Yandava C."/>
            <person name="Haas B."/>
            <person name="Nusbaum C."/>
            <person name="Birren B."/>
        </authorList>
    </citation>
    <scope>NUCLEOTIDE SEQUENCE</scope>
    <source>
        <strain evidence="3">ATCC 64411</strain>
    </source>
</reference>
<dbReference type="PANTHER" id="PTHR47219:SF15">
    <property type="entry name" value="TBC1 DOMAIN FAMILY MEMBER 12 ISOFORM X1"/>
    <property type="match status" value="1"/>
</dbReference>
<dbReference type="PROSITE" id="PS50086">
    <property type="entry name" value="TBC_RABGAP"/>
    <property type="match status" value="1"/>
</dbReference>
<dbReference type="FunFam" id="1.10.10.750:FF:000013">
    <property type="entry name" value="Similar to TBC domain protein"/>
    <property type="match status" value="1"/>
</dbReference>
<feature type="region of interest" description="Disordered" evidence="1">
    <location>
        <begin position="166"/>
        <end position="326"/>
    </location>
</feature>
<dbReference type="AlphaFoldDB" id="A0A0C4EEY4"/>
<sequence length="774" mass="85732">MGIRENAHCRTMMALDEHAIDDISATPSPGSPPGMTASKSSKSSSFHSLNSDDGSVLADASHFEDIGLNDDNVVHRFDRDVPTKSPPNRFNPNFPADLRAASRRNRSIPRPSNGPRELGKPRSLRDITPKSRPTFPPVVPIETDIRNINVRSTNLNTLYPAPMTSPIRSKSFGARSTSLRRHRSPSPNCSMIPRDPNMLLIKPRRSSWQSTHERKSVTELERECDDDDDDIPDYLILDNVPISPRPQSERSGRSRASSKGNSPERPPPHRVRSVGNGTPPVAMAHGSLKSPTWKSDSLLTTSPTAMNSMASPTSTPSSGAVSPSKARTKSWTAALADLNAEAKALTEKLEEHADELQQRSQQRCSTGSMPTSKSASDKVESKPRHKSALPELPPLRRSNIMIDPLPVSKEKEAVLSRTRPSWLPPKDPAEERRHLKEYQRMMAQSAEADKRRETARKLKSECRDTAVDCLMQIWERDVLPRWNEAICERRTRELWWKGVAPRSRGAVWMRAIGNELGLSETSYRAALRRAGEAQERDASGKGTNGDQKFARWLRAIHRDVESATWTELKIFQKGAPLHQSLVDVLSAYAMYRSDIGYVPGCNTMAALLLLNLPSATEAFIALANLLNRPLPLSFYAADPGAKSTAYSLILQTLAKKSPSLHEHLMKLPDHDPDAYLNELFTSLFTGYLPLDAAARLWDVYVFEGDKVLVRAAVALLIEREMSLLGATRMSEIKTVLEGGSLTSTPGTAPRKQHVVGRPGEEDAWIQAVREAGKV</sequence>
<evidence type="ECO:0000313" key="4">
    <source>
        <dbReference type="EnsemblFungi" id="MAPG_11316T0"/>
    </source>
</evidence>
<evidence type="ECO:0000256" key="1">
    <source>
        <dbReference type="SAM" id="MobiDB-lite"/>
    </source>
</evidence>
<feature type="region of interest" description="Disordered" evidence="1">
    <location>
        <begin position="77"/>
        <end position="139"/>
    </location>
</feature>